<organism evidence="2 3">
    <name type="scientific">Owenia fusiformis</name>
    <name type="common">Polychaete worm</name>
    <dbReference type="NCBI Taxonomy" id="6347"/>
    <lineage>
        <taxon>Eukaryota</taxon>
        <taxon>Metazoa</taxon>
        <taxon>Spiralia</taxon>
        <taxon>Lophotrochozoa</taxon>
        <taxon>Annelida</taxon>
        <taxon>Polychaeta</taxon>
        <taxon>Sedentaria</taxon>
        <taxon>Canalipalpata</taxon>
        <taxon>Sabellida</taxon>
        <taxon>Oweniida</taxon>
        <taxon>Oweniidae</taxon>
        <taxon>Owenia</taxon>
    </lineage>
</organism>
<keyword evidence="1" id="KW-0472">Membrane</keyword>
<gene>
    <name evidence="2" type="ORF">OFUS_LOCUS26198</name>
</gene>
<dbReference type="OrthoDB" id="3226at2759"/>
<keyword evidence="1" id="KW-0735">Signal-anchor</keyword>
<feature type="non-terminal residue" evidence="2">
    <location>
        <position position="1"/>
    </location>
</feature>
<dbReference type="GO" id="GO:0005975">
    <property type="term" value="P:carbohydrate metabolic process"/>
    <property type="evidence" value="ECO:0007669"/>
    <property type="project" value="InterPro"/>
</dbReference>
<keyword evidence="1" id="KW-1133">Transmembrane helix</keyword>
<keyword evidence="3" id="KW-1185">Reference proteome</keyword>
<dbReference type="PANTHER" id="PTHR11927">
    <property type="entry name" value="GALACTOSIDE 2-L-FUCOSYLTRANSFERASE"/>
    <property type="match status" value="1"/>
</dbReference>
<dbReference type="Pfam" id="PF01531">
    <property type="entry name" value="Glyco_transf_11"/>
    <property type="match status" value="1"/>
</dbReference>
<proteinExistence type="inferred from homology"/>
<reference evidence="2" key="1">
    <citation type="submission" date="2022-03" db="EMBL/GenBank/DDBJ databases">
        <authorList>
            <person name="Martin C."/>
        </authorList>
    </citation>
    <scope>NUCLEOTIDE SEQUENCE</scope>
</reference>
<dbReference type="Proteomes" id="UP000749559">
    <property type="component" value="Unassembled WGS sequence"/>
</dbReference>
<dbReference type="EC" id="2.4.1.-" evidence="1"/>
<name>A0A8J1TNZ6_OWEFU</name>
<evidence type="ECO:0000313" key="2">
    <source>
        <dbReference type="EMBL" id="CAH1802529.1"/>
    </source>
</evidence>
<comment type="caution">
    <text evidence="2">The sequence shown here is derived from an EMBL/GenBank/DDBJ whole genome shotgun (WGS) entry which is preliminary data.</text>
</comment>
<feature type="transmembrane region" description="Helical" evidence="1">
    <location>
        <begin position="6"/>
        <end position="27"/>
    </location>
</feature>
<dbReference type="GO" id="GO:0032580">
    <property type="term" value="C:Golgi cisterna membrane"/>
    <property type="evidence" value="ECO:0007669"/>
    <property type="project" value="UniProtKB-SubCell"/>
</dbReference>
<evidence type="ECO:0000313" key="3">
    <source>
        <dbReference type="Proteomes" id="UP000749559"/>
    </source>
</evidence>
<dbReference type="EMBL" id="CAIIXF020000012">
    <property type="protein sequence ID" value="CAH1802529.1"/>
    <property type="molecule type" value="Genomic_DNA"/>
</dbReference>
<comment type="subcellular location">
    <subcellularLocation>
        <location evidence="1">Golgi apparatus</location>
        <location evidence="1">Golgi stack membrane</location>
        <topology evidence="1">Single-pass type II membrane protein</topology>
    </subcellularLocation>
</comment>
<dbReference type="CDD" id="cd11301">
    <property type="entry name" value="Fut1_Fut2_like"/>
    <property type="match status" value="1"/>
</dbReference>
<keyword evidence="1" id="KW-0325">Glycoprotein</keyword>
<evidence type="ECO:0000256" key="1">
    <source>
        <dbReference type="RuleBase" id="RU363129"/>
    </source>
</evidence>
<keyword evidence="1" id="KW-0808">Transferase</keyword>
<sequence>IKPNRSILFICLCISIAVFIFIEIYIVNTVKDTRRKMILFQKVQQDANYEEERLVDSSGPHQFHSGKDVAIKNSTNGLNIESTTSNQISAHSVTKTHIKNFTETSTSYPSNVSDKNVKEILKQHNESNLKHRIIPKTPVLVLWRPKGRLGNAMFEYASGFGIAKANNMTFAVDGKFDLSKNCKVTGYSVGDLDFPLKVALKNKKSDDKDKQFKASLMALPHKHTVLRGYLQSFKYFINVEKEIRNEFKLRAHIQAKVDAYMRNALNNETGLTLVSVLVRRGEILNEYYKKIGYESPSVHFFEKAMDYFRKRYKKVKFFVCSDDLMWARMNVLPQDGVMCPNRNNAWVDMGILSSCHHSIFGSTTFGWWGAYLTGGEVIYYGNHPRPKSQIWYTYKKEDHYPPQWISMT</sequence>
<keyword evidence="1" id="KW-0328">Glycosyltransferase</keyword>
<dbReference type="PANTHER" id="PTHR11927:SF9">
    <property type="entry name" value="L-FUCOSYLTRANSFERASE"/>
    <property type="match status" value="1"/>
</dbReference>
<comment type="pathway">
    <text evidence="1">Protein modification; protein glycosylation.</text>
</comment>
<keyword evidence="1" id="KW-0812">Transmembrane</keyword>
<protein>
    <recommendedName>
        <fullName evidence="1">L-Fucosyltransferase</fullName>
        <ecNumber evidence="1">2.4.1.-</ecNumber>
    </recommendedName>
</protein>
<keyword evidence="1" id="KW-0333">Golgi apparatus</keyword>
<dbReference type="AlphaFoldDB" id="A0A8J1TNZ6"/>
<comment type="similarity">
    <text evidence="1">Belongs to the glycosyltransferase 11 family.</text>
</comment>
<dbReference type="GO" id="GO:0008107">
    <property type="term" value="F:galactoside 2-alpha-L-fucosyltransferase activity"/>
    <property type="evidence" value="ECO:0007669"/>
    <property type="project" value="InterPro"/>
</dbReference>
<dbReference type="InterPro" id="IPR002516">
    <property type="entry name" value="Glyco_trans_11"/>
</dbReference>
<dbReference type="UniPathway" id="UPA00378"/>
<accession>A0A8J1TNZ6</accession>